<reference evidence="1 2" key="1">
    <citation type="submission" date="2014-04" db="EMBL/GenBank/DDBJ databases">
        <authorList>
            <consortium name="DOE Joint Genome Institute"/>
            <person name="Kuo A."/>
            <person name="Kohler A."/>
            <person name="Jargeat P."/>
            <person name="Nagy L.G."/>
            <person name="Floudas D."/>
            <person name="Copeland A."/>
            <person name="Barry K.W."/>
            <person name="Cichocki N."/>
            <person name="Veneault-Fourrey C."/>
            <person name="LaButti K."/>
            <person name="Lindquist E.A."/>
            <person name="Lipzen A."/>
            <person name="Lundell T."/>
            <person name="Morin E."/>
            <person name="Murat C."/>
            <person name="Sun H."/>
            <person name="Tunlid A."/>
            <person name="Henrissat B."/>
            <person name="Grigoriev I.V."/>
            <person name="Hibbett D.S."/>
            <person name="Martin F."/>
            <person name="Nordberg H.P."/>
            <person name="Cantor M.N."/>
            <person name="Hua S.X."/>
        </authorList>
    </citation>
    <scope>NUCLEOTIDE SEQUENCE [LARGE SCALE GENOMIC DNA]</scope>
    <source>
        <strain evidence="1 2">Ve08.2h10</strain>
    </source>
</reference>
<dbReference type="EMBL" id="KN825325">
    <property type="protein sequence ID" value="KIK92007.1"/>
    <property type="molecule type" value="Genomic_DNA"/>
</dbReference>
<reference evidence="2" key="2">
    <citation type="submission" date="2015-01" db="EMBL/GenBank/DDBJ databases">
        <title>Evolutionary Origins and Diversification of the Mycorrhizal Mutualists.</title>
        <authorList>
            <consortium name="DOE Joint Genome Institute"/>
            <consortium name="Mycorrhizal Genomics Consortium"/>
            <person name="Kohler A."/>
            <person name="Kuo A."/>
            <person name="Nagy L.G."/>
            <person name="Floudas D."/>
            <person name="Copeland A."/>
            <person name="Barry K.W."/>
            <person name="Cichocki N."/>
            <person name="Veneault-Fourrey C."/>
            <person name="LaButti K."/>
            <person name="Lindquist E.A."/>
            <person name="Lipzen A."/>
            <person name="Lundell T."/>
            <person name="Morin E."/>
            <person name="Murat C."/>
            <person name="Riley R."/>
            <person name="Ohm R."/>
            <person name="Sun H."/>
            <person name="Tunlid A."/>
            <person name="Henrissat B."/>
            <person name="Grigoriev I.V."/>
            <person name="Hibbett D.S."/>
            <person name="Martin F."/>
        </authorList>
    </citation>
    <scope>NUCLEOTIDE SEQUENCE [LARGE SCALE GENOMIC DNA]</scope>
    <source>
        <strain evidence="2">Ve08.2h10</strain>
    </source>
</reference>
<name>A0A0D0D5N9_9AGAM</name>
<keyword evidence="2" id="KW-1185">Reference proteome</keyword>
<dbReference type="AlphaFoldDB" id="A0A0D0D5N9"/>
<organism evidence="1 2">
    <name type="scientific">Paxillus rubicundulus Ve08.2h10</name>
    <dbReference type="NCBI Taxonomy" id="930991"/>
    <lineage>
        <taxon>Eukaryota</taxon>
        <taxon>Fungi</taxon>
        <taxon>Dikarya</taxon>
        <taxon>Basidiomycota</taxon>
        <taxon>Agaricomycotina</taxon>
        <taxon>Agaricomycetes</taxon>
        <taxon>Agaricomycetidae</taxon>
        <taxon>Boletales</taxon>
        <taxon>Paxilineae</taxon>
        <taxon>Paxillaceae</taxon>
        <taxon>Paxillus</taxon>
    </lineage>
</organism>
<proteinExistence type="predicted"/>
<gene>
    <name evidence="1" type="ORF">PAXRUDRAFT_830364</name>
</gene>
<sequence>MLCSQVLADLQISQKFKVLGLFVPKTFAMGLFDGRLEPSLLDIIIFEMASSHTAGHAPFWTCPTISTT</sequence>
<dbReference type="HOGENOM" id="CLU_2794696_0_0_1"/>
<evidence type="ECO:0000313" key="2">
    <source>
        <dbReference type="Proteomes" id="UP000054538"/>
    </source>
</evidence>
<evidence type="ECO:0000313" key="1">
    <source>
        <dbReference type="EMBL" id="KIK92007.1"/>
    </source>
</evidence>
<dbReference type="InParanoid" id="A0A0D0D5N9"/>
<accession>A0A0D0D5N9</accession>
<protein>
    <submittedName>
        <fullName evidence="1">Uncharacterized protein</fullName>
    </submittedName>
</protein>
<dbReference type="Proteomes" id="UP000054538">
    <property type="component" value="Unassembled WGS sequence"/>
</dbReference>